<dbReference type="RefSeq" id="WP_119951490.1">
    <property type="nucleotide sequence ID" value="NZ_QZEZ01000008.1"/>
</dbReference>
<evidence type="ECO:0000259" key="8">
    <source>
        <dbReference type="Pfam" id="PF02771"/>
    </source>
</evidence>
<dbReference type="Gene3D" id="1.10.540.10">
    <property type="entry name" value="Acyl-CoA dehydrogenase/oxidase, N-terminal domain"/>
    <property type="match status" value="1"/>
</dbReference>
<dbReference type="InterPro" id="IPR009100">
    <property type="entry name" value="AcylCoA_DH/oxidase_NM_dom_sf"/>
</dbReference>
<dbReference type="GO" id="GO:0050660">
    <property type="term" value="F:flavin adenine dinucleotide binding"/>
    <property type="evidence" value="ECO:0007669"/>
    <property type="project" value="InterPro"/>
</dbReference>
<dbReference type="Proteomes" id="UP000265614">
    <property type="component" value="Unassembled WGS sequence"/>
</dbReference>
<dbReference type="InterPro" id="IPR006089">
    <property type="entry name" value="Acyl-CoA_DH_CS"/>
</dbReference>
<dbReference type="Pfam" id="PF02770">
    <property type="entry name" value="Acyl-CoA_dh_M"/>
    <property type="match status" value="1"/>
</dbReference>
<evidence type="ECO:0000256" key="4">
    <source>
        <dbReference type="ARBA" id="ARBA00022827"/>
    </source>
</evidence>
<comment type="caution">
    <text evidence="9">The sequence shown here is derived from an EMBL/GenBank/DDBJ whole genome shotgun (WGS) entry which is preliminary data.</text>
</comment>
<evidence type="ECO:0000256" key="5">
    <source>
        <dbReference type="RuleBase" id="RU362125"/>
    </source>
</evidence>
<evidence type="ECO:0000313" key="10">
    <source>
        <dbReference type="Proteomes" id="UP000265614"/>
    </source>
</evidence>
<dbReference type="InterPro" id="IPR045008">
    <property type="entry name" value="ACX4-like"/>
</dbReference>
<dbReference type="EMBL" id="QZEZ01000008">
    <property type="protein sequence ID" value="RJK93819.1"/>
    <property type="molecule type" value="Genomic_DNA"/>
</dbReference>
<dbReference type="InterPro" id="IPR009075">
    <property type="entry name" value="AcylCo_DH/oxidase_C"/>
</dbReference>
<proteinExistence type="inferred from homology"/>
<dbReference type="GO" id="GO:0003995">
    <property type="term" value="F:acyl-CoA dehydrogenase activity"/>
    <property type="evidence" value="ECO:0007669"/>
    <property type="project" value="InterPro"/>
</dbReference>
<dbReference type="GO" id="GO:0006635">
    <property type="term" value="P:fatty acid beta-oxidation"/>
    <property type="evidence" value="ECO:0007669"/>
    <property type="project" value="InterPro"/>
</dbReference>
<feature type="domain" description="Acyl-CoA oxidase/dehydrogenase middle" evidence="7">
    <location>
        <begin position="137"/>
        <end position="228"/>
    </location>
</feature>
<keyword evidence="3 5" id="KW-0285">Flavoprotein</keyword>
<evidence type="ECO:0000256" key="2">
    <source>
        <dbReference type="ARBA" id="ARBA00009347"/>
    </source>
</evidence>
<dbReference type="PROSITE" id="PS00073">
    <property type="entry name" value="ACYL_COA_DH_2"/>
    <property type="match status" value="1"/>
</dbReference>
<dbReference type="InterPro" id="IPR036250">
    <property type="entry name" value="AcylCo_DH-like_C"/>
</dbReference>
<comment type="similarity">
    <text evidence="2 5">Belongs to the acyl-CoA dehydrogenase family.</text>
</comment>
<dbReference type="InterPro" id="IPR046373">
    <property type="entry name" value="Acyl-CoA_Oxase/DH_mid-dom_sf"/>
</dbReference>
<dbReference type="AlphaFoldDB" id="A0A3A3YU90"/>
<gene>
    <name evidence="9" type="ORF">D5H78_15985</name>
</gene>
<evidence type="ECO:0000256" key="3">
    <source>
        <dbReference type="ARBA" id="ARBA00022630"/>
    </source>
</evidence>
<evidence type="ECO:0000259" key="6">
    <source>
        <dbReference type="Pfam" id="PF00441"/>
    </source>
</evidence>
<keyword evidence="4 5" id="KW-0274">FAD</keyword>
<feature type="domain" description="Acyl-CoA dehydrogenase/oxidase N-terminal" evidence="8">
    <location>
        <begin position="22"/>
        <end position="133"/>
    </location>
</feature>
<comment type="cofactor">
    <cofactor evidence="1 5">
        <name>FAD</name>
        <dbReference type="ChEBI" id="CHEBI:57692"/>
    </cofactor>
</comment>
<organism evidence="9 10">
    <name type="scientific">Vallicoccus soli</name>
    <dbReference type="NCBI Taxonomy" id="2339232"/>
    <lineage>
        <taxon>Bacteria</taxon>
        <taxon>Bacillati</taxon>
        <taxon>Actinomycetota</taxon>
        <taxon>Actinomycetes</taxon>
        <taxon>Motilibacterales</taxon>
        <taxon>Vallicoccaceae</taxon>
        <taxon>Vallicoccus</taxon>
    </lineage>
</organism>
<name>A0A3A3YU90_9ACTN</name>
<dbReference type="Gene3D" id="1.20.140.10">
    <property type="entry name" value="Butyryl-CoA Dehydrogenase, subunit A, domain 3"/>
    <property type="match status" value="1"/>
</dbReference>
<dbReference type="SUPFAM" id="SSF56645">
    <property type="entry name" value="Acyl-CoA dehydrogenase NM domain-like"/>
    <property type="match status" value="1"/>
</dbReference>
<sequence length="394" mass="42439">MTAYEVSRGLGTDCFGLAGELTEEEVERWRRVRAFVDEEVLPVINGYWERAEVPVDLVRRLGDLDLVGDGIDGYGCAKMTPTASGLVAMELHRGDGSLATVHGVQSGLAMRSIALLGSDEQKERWLPRMARMEALGAFALTEPEHGSDSVALGTTARRDGAAYVLDGTKRWIGNGAMCDVAVVWARGDDGQVQGFLVERGTPGLHAEPITGKGAMRAIHQADVRLEGVRVPLDARLPGAGSFRDAGRVLAATRAGVAWAALGHATAAYEAALSYAQQREQFGRPLAAFQIVQDRLVRMLTELTAMQLYCLRTSRLEEAGGLTGTMASLAKVHNTRKARAIIADARDLLGGNGILLEHHVIRHMGDMEAIHTYEGTETIQTLIVGRDITGRSAFA</sequence>
<dbReference type="Pfam" id="PF02771">
    <property type="entry name" value="Acyl-CoA_dh_N"/>
    <property type="match status" value="1"/>
</dbReference>
<dbReference type="PANTHER" id="PTHR43188">
    <property type="entry name" value="ACYL-COENZYME A OXIDASE"/>
    <property type="match status" value="1"/>
</dbReference>
<keyword evidence="10" id="KW-1185">Reference proteome</keyword>
<evidence type="ECO:0000259" key="7">
    <source>
        <dbReference type="Pfam" id="PF02770"/>
    </source>
</evidence>
<dbReference type="InterPro" id="IPR006091">
    <property type="entry name" value="Acyl-CoA_Oxase/DH_mid-dom"/>
</dbReference>
<dbReference type="OrthoDB" id="9770681at2"/>
<keyword evidence="5" id="KW-0560">Oxidoreductase</keyword>
<dbReference type="InterPro" id="IPR013786">
    <property type="entry name" value="AcylCoA_DH/ox_N"/>
</dbReference>
<evidence type="ECO:0000256" key="1">
    <source>
        <dbReference type="ARBA" id="ARBA00001974"/>
    </source>
</evidence>
<evidence type="ECO:0000313" key="9">
    <source>
        <dbReference type="EMBL" id="RJK93819.1"/>
    </source>
</evidence>
<dbReference type="PANTHER" id="PTHR43188:SF1">
    <property type="entry name" value="ACYL-COA DEHYDROGENASE"/>
    <property type="match status" value="1"/>
</dbReference>
<accession>A0A3A3YU90</accession>
<feature type="domain" description="Acyl-CoA dehydrogenase/oxidase C-terminal" evidence="6">
    <location>
        <begin position="245"/>
        <end position="387"/>
    </location>
</feature>
<dbReference type="InterPro" id="IPR037069">
    <property type="entry name" value="AcylCoA_DH/ox_N_sf"/>
</dbReference>
<dbReference type="SUPFAM" id="SSF47203">
    <property type="entry name" value="Acyl-CoA dehydrogenase C-terminal domain-like"/>
    <property type="match status" value="1"/>
</dbReference>
<dbReference type="Pfam" id="PF00441">
    <property type="entry name" value="Acyl-CoA_dh_1"/>
    <property type="match status" value="1"/>
</dbReference>
<protein>
    <submittedName>
        <fullName evidence="9">Acyl-CoA dehydrogenase</fullName>
    </submittedName>
</protein>
<reference evidence="9 10" key="1">
    <citation type="submission" date="2018-09" db="EMBL/GenBank/DDBJ databases">
        <title>YIM 75000 draft genome.</title>
        <authorList>
            <person name="Tang S."/>
            <person name="Feng Y."/>
        </authorList>
    </citation>
    <scope>NUCLEOTIDE SEQUENCE [LARGE SCALE GENOMIC DNA]</scope>
    <source>
        <strain evidence="9 10">YIM 75000</strain>
    </source>
</reference>
<dbReference type="Gene3D" id="2.40.110.10">
    <property type="entry name" value="Butyryl-CoA Dehydrogenase, subunit A, domain 2"/>
    <property type="match status" value="1"/>
</dbReference>